<dbReference type="PROSITE" id="PS50017">
    <property type="entry name" value="DEATH_DOMAIN"/>
    <property type="match status" value="1"/>
</dbReference>
<accession>A0A315WCB4</accession>
<feature type="repeat" description="TNFR-Cys" evidence="6">
    <location>
        <begin position="320"/>
        <end position="383"/>
    </location>
</feature>
<dbReference type="GO" id="GO:0007266">
    <property type="term" value="P:Rho protein signal transduction"/>
    <property type="evidence" value="ECO:0007669"/>
    <property type="project" value="TreeGrafter"/>
</dbReference>
<feature type="disulfide bond" evidence="6">
    <location>
        <begin position="404"/>
        <end position="422"/>
    </location>
</feature>
<feature type="domain" description="TNFR-Cys" evidence="9">
    <location>
        <begin position="424"/>
        <end position="464"/>
    </location>
</feature>
<dbReference type="PANTHER" id="PTHR46605">
    <property type="entry name" value="TUMOR NECROSIS FACTOR RECEPTOR"/>
    <property type="match status" value="1"/>
</dbReference>
<dbReference type="InterPro" id="IPR001368">
    <property type="entry name" value="TNFR/NGFR_Cys_rich_reg"/>
</dbReference>
<dbReference type="SUPFAM" id="SSF57586">
    <property type="entry name" value="TNF receptor-like"/>
    <property type="match status" value="1"/>
</dbReference>
<feature type="disulfide bond" evidence="6">
    <location>
        <begin position="425"/>
        <end position="440"/>
    </location>
</feature>
<evidence type="ECO:0008006" key="12">
    <source>
        <dbReference type="Google" id="ProtNLM"/>
    </source>
</evidence>
<feature type="domain" description="Death" evidence="8">
    <location>
        <begin position="598"/>
        <end position="675"/>
    </location>
</feature>
<evidence type="ECO:0000256" key="5">
    <source>
        <dbReference type="ARBA" id="ARBA00023180"/>
    </source>
</evidence>
<dbReference type="InterPro" id="IPR052302">
    <property type="entry name" value="Neurotrophin_rcpt-DD"/>
</dbReference>
<evidence type="ECO:0000256" key="1">
    <source>
        <dbReference type="ARBA" id="ARBA00022703"/>
    </source>
</evidence>
<feature type="disulfide bond" evidence="6">
    <location>
        <begin position="365"/>
        <end position="383"/>
    </location>
</feature>
<dbReference type="GO" id="GO:0015026">
    <property type="term" value="F:coreceptor activity"/>
    <property type="evidence" value="ECO:0007669"/>
    <property type="project" value="TreeGrafter"/>
</dbReference>
<sequence length="813" mass="89187">MVTLEELQGAKAQVTGSSRGWSGSGGALISCWAEHPVRLPINTSVGEQFAVEGGWDGGAEVGAFPSPTLPTPPDQRAGREDEFRDRRVLLPPPPPGTHSPEFTRSEHFRQVRIQQFTRIRHPVLLKVDEIGVLSPNLSDAANHGARLKAEEMGGEKSSQESLVEFFPLCLICCKAAGERKLQTYIPQPETERTLLPLIPRRNELEETNAFSVFSLDYIYGFYASGSRYFVRENKLYRPMTERRNQRPQLAEVNQLRFTPTVKSKIQAVDWFTPAGSNRPDTIVPLIWALRLAFRYHRLHRKASQPLGGEGQSPCAYLRCRCIEAAEAGVTGEILIFTDTPGGLGDFKGTFSPSEGLDSCLPCSTCPSGVPMLASCSASQDTQCECDTGFFFLRSYGLCAPCSKCRTGHGVVRECGPQGDAQCQKCGPGTFSEEDLSSKPCQACSQCSDEEVEIQPCMHNFDTLCMDKKLHIGPAGADGALNIPNGAVMEENEEEDGSPAPGSSKFTPQDEGGSNNILVYVSVLAAVVLGFWRSCKQKKALSKARVAELATSPEGEKLQSDSGVFLDSYSLQDNQPNKGTKRDSKLDNRLYVNLPPHKQEEVERLLQEGSGRGWRQLGAALGYDPEQLDLFGRGEAPAHTLLSNWAQREGSALGLLSSALNRIERPDVVTALNSTQQAYFKNIVQHSKWEQASRVARGSVTCHHTLQKGLLNCGLEHTGVRNGPNIWLKTVQNVPELYSCHVHHRPYGNLKQEWGSDSESLDLGSPDKSSTRYLVSGNGAGEKRVRTALSPIHFQTAESSTDSFYLTKYFGIEG</sequence>
<protein>
    <recommendedName>
        <fullName evidence="12">Death domain-containing protein</fullName>
    </recommendedName>
</protein>
<keyword evidence="11" id="KW-1185">Reference proteome</keyword>
<feature type="region of interest" description="Disordered" evidence="7">
    <location>
        <begin position="1"/>
        <end position="20"/>
    </location>
</feature>
<feature type="region of interest" description="Disordered" evidence="7">
    <location>
        <begin position="566"/>
        <end position="586"/>
    </location>
</feature>
<feature type="domain" description="TNFR-Cys" evidence="9">
    <location>
        <begin position="384"/>
        <end position="422"/>
    </location>
</feature>
<keyword evidence="5" id="KW-0325">Glycoprotein</keyword>
<keyword evidence="1" id="KW-0053">Apoptosis</keyword>
<evidence type="ECO:0000256" key="7">
    <source>
        <dbReference type="SAM" id="MobiDB-lite"/>
    </source>
</evidence>
<dbReference type="PANTHER" id="PTHR46605:SF1">
    <property type="entry name" value="DEATH DOMAIN-CONTAINING MEMBRANE PROTEIN NRADD"/>
    <property type="match status" value="1"/>
</dbReference>
<feature type="region of interest" description="Disordered" evidence="7">
    <location>
        <begin position="489"/>
        <end position="509"/>
    </location>
</feature>
<comment type="caution">
    <text evidence="6">Lacks conserved residue(s) required for the propagation of feature annotation.</text>
</comment>
<feature type="disulfide bond" evidence="6">
    <location>
        <begin position="362"/>
        <end position="375"/>
    </location>
</feature>
<dbReference type="Gene3D" id="2.10.50.10">
    <property type="entry name" value="Tumor Necrosis Factor Receptor, subunit A, domain 2"/>
    <property type="match status" value="2"/>
</dbReference>
<proteinExistence type="predicted"/>
<dbReference type="GO" id="GO:0005035">
    <property type="term" value="F:death receptor activity"/>
    <property type="evidence" value="ECO:0007669"/>
    <property type="project" value="TreeGrafter"/>
</dbReference>
<dbReference type="GO" id="GO:0009986">
    <property type="term" value="C:cell surface"/>
    <property type="evidence" value="ECO:0007669"/>
    <property type="project" value="TreeGrafter"/>
</dbReference>
<feature type="region of interest" description="Disordered" evidence="7">
    <location>
        <begin position="56"/>
        <end position="105"/>
    </location>
</feature>
<dbReference type="SUPFAM" id="SSF47986">
    <property type="entry name" value="DEATH domain"/>
    <property type="match status" value="1"/>
</dbReference>
<feature type="disulfide bond" evidence="6">
    <location>
        <begin position="446"/>
        <end position="464"/>
    </location>
</feature>
<evidence type="ECO:0000313" key="11">
    <source>
        <dbReference type="Proteomes" id="UP000250572"/>
    </source>
</evidence>
<name>A0A315WCB4_GAMAF</name>
<comment type="caution">
    <text evidence="10">The sequence shown here is derived from an EMBL/GenBank/DDBJ whole genome shotgun (WGS) entry which is preliminary data.</text>
</comment>
<dbReference type="AlphaFoldDB" id="A0A315WCB4"/>
<feature type="repeat" description="TNFR-Cys" evidence="6">
    <location>
        <begin position="424"/>
        <end position="464"/>
    </location>
</feature>
<gene>
    <name evidence="10" type="ORF">CCH79_00007656</name>
</gene>
<evidence type="ECO:0000313" key="10">
    <source>
        <dbReference type="EMBL" id="PWA33531.1"/>
    </source>
</evidence>
<dbReference type="PROSITE" id="PS00652">
    <property type="entry name" value="TNFR_NGFR_1"/>
    <property type="match status" value="1"/>
</dbReference>
<feature type="compositionally biased region" description="Polar residues" evidence="7">
    <location>
        <begin position="568"/>
        <end position="577"/>
    </location>
</feature>
<dbReference type="CDD" id="cd08311">
    <property type="entry name" value="Death_p75NR"/>
    <property type="match status" value="1"/>
</dbReference>
<feature type="disulfide bond" evidence="6">
    <location>
        <begin position="443"/>
        <end position="456"/>
    </location>
</feature>
<dbReference type="GO" id="GO:0048406">
    <property type="term" value="F:nerve growth factor binding"/>
    <property type="evidence" value="ECO:0007669"/>
    <property type="project" value="TreeGrafter"/>
</dbReference>
<dbReference type="Pfam" id="PF00531">
    <property type="entry name" value="Death"/>
    <property type="match status" value="1"/>
</dbReference>
<evidence type="ECO:0000256" key="2">
    <source>
        <dbReference type="ARBA" id="ARBA00022729"/>
    </source>
</evidence>
<organism evidence="10 11">
    <name type="scientific">Gambusia affinis</name>
    <name type="common">Western mosquitofish</name>
    <name type="synonym">Heterandria affinis</name>
    <dbReference type="NCBI Taxonomy" id="33528"/>
    <lineage>
        <taxon>Eukaryota</taxon>
        <taxon>Metazoa</taxon>
        <taxon>Chordata</taxon>
        <taxon>Craniata</taxon>
        <taxon>Vertebrata</taxon>
        <taxon>Euteleostomi</taxon>
        <taxon>Actinopterygii</taxon>
        <taxon>Neopterygii</taxon>
        <taxon>Teleostei</taxon>
        <taxon>Neoteleostei</taxon>
        <taxon>Acanthomorphata</taxon>
        <taxon>Ovalentaria</taxon>
        <taxon>Atherinomorphae</taxon>
        <taxon>Cyprinodontiformes</taxon>
        <taxon>Poeciliidae</taxon>
        <taxon>Poeciliinae</taxon>
        <taxon>Gambusia</taxon>
    </lineage>
</organism>
<feature type="repeat" description="TNFR-Cys" evidence="6">
    <location>
        <begin position="384"/>
        <end position="422"/>
    </location>
</feature>
<dbReference type="GO" id="GO:0005886">
    <property type="term" value="C:plasma membrane"/>
    <property type="evidence" value="ECO:0007669"/>
    <property type="project" value="TreeGrafter"/>
</dbReference>
<keyword evidence="3" id="KW-0677">Repeat</keyword>
<dbReference type="Proteomes" id="UP000250572">
    <property type="component" value="Unassembled WGS sequence"/>
</dbReference>
<dbReference type="PROSITE" id="PS50050">
    <property type="entry name" value="TNFR_NGFR_2"/>
    <property type="match status" value="3"/>
</dbReference>
<evidence type="ECO:0000256" key="6">
    <source>
        <dbReference type="PROSITE-ProRule" id="PRU00206"/>
    </source>
</evidence>
<dbReference type="SMART" id="SM00005">
    <property type="entry name" value="DEATH"/>
    <property type="match status" value="1"/>
</dbReference>
<evidence type="ECO:0000259" key="9">
    <source>
        <dbReference type="PROSITE" id="PS50050"/>
    </source>
</evidence>
<keyword evidence="2" id="KW-0732">Signal</keyword>
<dbReference type="EMBL" id="NHOQ01000034">
    <property type="protein sequence ID" value="PWA33531.1"/>
    <property type="molecule type" value="Genomic_DNA"/>
</dbReference>
<feature type="region of interest" description="Disordered" evidence="7">
    <location>
        <begin position="757"/>
        <end position="776"/>
    </location>
</feature>
<dbReference type="GO" id="GO:0006915">
    <property type="term" value="P:apoptotic process"/>
    <property type="evidence" value="ECO:0007669"/>
    <property type="project" value="UniProtKB-KW"/>
</dbReference>
<dbReference type="Pfam" id="PF00020">
    <property type="entry name" value="TNFR_c6"/>
    <property type="match status" value="3"/>
</dbReference>
<dbReference type="InterPro" id="IPR000488">
    <property type="entry name" value="Death_dom"/>
</dbReference>
<evidence type="ECO:0000259" key="8">
    <source>
        <dbReference type="PROSITE" id="PS50017"/>
    </source>
</evidence>
<feature type="disulfide bond" evidence="6">
    <location>
        <begin position="401"/>
        <end position="414"/>
    </location>
</feature>
<feature type="compositionally biased region" description="Basic and acidic residues" evidence="7">
    <location>
        <begin position="76"/>
        <end position="88"/>
    </location>
</feature>
<reference evidence="10 11" key="1">
    <citation type="journal article" date="2018" name="G3 (Bethesda)">
        <title>A High-Quality Reference Genome for the Invasive Mosquitofish Gambusia affinis Using a Chicago Library.</title>
        <authorList>
            <person name="Hoffberg S.L."/>
            <person name="Troendle N.J."/>
            <person name="Glenn T.C."/>
            <person name="Mahmud O."/>
            <person name="Louha S."/>
            <person name="Chalopin D."/>
            <person name="Bennetzen J.L."/>
            <person name="Mauricio R."/>
        </authorList>
    </citation>
    <scope>NUCLEOTIDE SEQUENCE [LARGE SCALE GENOMIC DNA]</scope>
    <source>
        <strain evidence="10">NE01/NJP1002.9</strain>
        <tissue evidence="10">Muscle</tissue>
    </source>
</reference>
<evidence type="ECO:0000256" key="4">
    <source>
        <dbReference type="ARBA" id="ARBA00023157"/>
    </source>
</evidence>
<dbReference type="SMART" id="SM00208">
    <property type="entry name" value="TNFR"/>
    <property type="match status" value="3"/>
</dbReference>
<dbReference type="STRING" id="33528.ENSGAFP00000010635"/>
<feature type="domain" description="TNFR-Cys" evidence="9">
    <location>
        <begin position="320"/>
        <end position="383"/>
    </location>
</feature>
<dbReference type="InterPro" id="IPR011029">
    <property type="entry name" value="DEATH-like_dom_sf"/>
</dbReference>
<evidence type="ECO:0000256" key="3">
    <source>
        <dbReference type="ARBA" id="ARBA00022737"/>
    </source>
</evidence>
<dbReference type="Gene3D" id="1.10.533.10">
    <property type="entry name" value="Death Domain, Fas"/>
    <property type="match status" value="1"/>
</dbReference>
<keyword evidence="4 6" id="KW-1015">Disulfide bond</keyword>